<evidence type="ECO:0000259" key="5">
    <source>
        <dbReference type="PROSITE" id="PS50977"/>
    </source>
</evidence>
<dbReference type="Pfam" id="PF21943">
    <property type="entry name" value="TetR_C_46"/>
    <property type="match status" value="1"/>
</dbReference>
<reference evidence="6 7" key="1">
    <citation type="journal article" date="2017" name="Chemistry">
        <title>Isolation, Biosynthesis and Chemical Modifications of Rubterolones A-F: Rare Tropolone Alkaloids from Actinomadura sp. 5-2.</title>
        <authorList>
            <person name="Guo H."/>
            <person name="Benndorf R."/>
            <person name="Leichnitz D."/>
            <person name="Klassen J.L."/>
            <person name="Vollmers J."/>
            <person name="Gorls H."/>
            <person name="Steinacker M."/>
            <person name="Weigel C."/>
            <person name="Dahse H.M."/>
            <person name="Kaster A.K."/>
            <person name="de Beer Z.W."/>
            <person name="Poulsen M."/>
            <person name="Beemelmanns C."/>
        </authorList>
    </citation>
    <scope>NUCLEOTIDE SEQUENCE [LARGE SCALE GENOMIC DNA]</scope>
    <source>
        <strain evidence="6 7">5-2</strain>
    </source>
</reference>
<gene>
    <name evidence="6" type="primary">ethR_4</name>
    <name evidence="6" type="ORF">BTM25_11120</name>
</gene>
<keyword evidence="7" id="KW-1185">Reference proteome</keyword>
<dbReference type="Pfam" id="PF00440">
    <property type="entry name" value="TetR_N"/>
    <property type="match status" value="1"/>
</dbReference>
<feature type="domain" description="HTH tetR-type" evidence="5">
    <location>
        <begin position="9"/>
        <end position="69"/>
    </location>
</feature>
<dbReference type="InterPro" id="IPR054129">
    <property type="entry name" value="DesT_TetR_C"/>
</dbReference>
<dbReference type="InterPro" id="IPR050109">
    <property type="entry name" value="HTH-type_TetR-like_transc_reg"/>
</dbReference>
<dbReference type="GO" id="GO:0003700">
    <property type="term" value="F:DNA-binding transcription factor activity"/>
    <property type="evidence" value="ECO:0007669"/>
    <property type="project" value="TreeGrafter"/>
</dbReference>
<dbReference type="InterPro" id="IPR001647">
    <property type="entry name" value="HTH_TetR"/>
</dbReference>
<dbReference type="SUPFAM" id="SSF48498">
    <property type="entry name" value="Tetracyclin repressor-like, C-terminal domain"/>
    <property type="match status" value="1"/>
</dbReference>
<dbReference type="Gene3D" id="1.10.357.10">
    <property type="entry name" value="Tetracycline Repressor, domain 2"/>
    <property type="match status" value="1"/>
</dbReference>
<evidence type="ECO:0000256" key="4">
    <source>
        <dbReference type="PROSITE-ProRule" id="PRU00335"/>
    </source>
</evidence>
<dbReference type="GO" id="GO:0000976">
    <property type="term" value="F:transcription cis-regulatory region binding"/>
    <property type="evidence" value="ECO:0007669"/>
    <property type="project" value="TreeGrafter"/>
</dbReference>
<keyword evidence="2 4" id="KW-0238">DNA-binding</keyword>
<name>A0A2P4UNT1_9ACTN</name>
<evidence type="ECO:0000256" key="2">
    <source>
        <dbReference type="ARBA" id="ARBA00023125"/>
    </source>
</evidence>
<organism evidence="6 7">
    <name type="scientific">Actinomadura rubteroloni</name>
    <dbReference type="NCBI Taxonomy" id="1926885"/>
    <lineage>
        <taxon>Bacteria</taxon>
        <taxon>Bacillati</taxon>
        <taxon>Actinomycetota</taxon>
        <taxon>Actinomycetes</taxon>
        <taxon>Streptosporangiales</taxon>
        <taxon>Thermomonosporaceae</taxon>
        <taxon>Actinomadura</taxon>
    </lineage>
</organism>
<comment type="caution">
    <text evidence="6">The sequence shown here is derived from an EMBL/GenBank/DDBJ whole genome shotgun (WGS) entry which is preliminary data.</text>
</comment>
<evidence type="ECO:0000256" key="3">
    <source>
        <dbReference type="ARBA" id="ARBA00023163"/>
    </source>
</evidence>
<dbReference type="InterPro" id="IPR009057">
    <property type="entry name" value="Homeodomain-like_sf"/>
</dbReference>
<dbReference type="SUPFAM" id="SSF46689">
    <property type="entry name" value="Homeodomain-like"/>
    <property type="match status" value="1"/>
</dbReference>
<feature type="DNA-binding region" description="H-T-H motif" evidence="4">
    <location>
        <begin position="32"/>
        <end position="51"/>
    </location>
</feature>
<dbReference type="InterPro" id="IPR036271">
    <property type="entry name" value="Tet_transcr_reg_TetR-rel_C_sf"/>
</dbReference>
<keyword evidence="3" id="KW-0804">Transcription</keyword>
<dbReference type="EMBL" id="MTBP01000001">
    <property type="protein sequence ID" value="POM26708.1"/>
    <property type="molecule type" value="Genomic_DNA"/>
</dbReference>
<dbReference type="Proteomes" id="UP000242367">
    <property type="component" value="Unassembled WGS sequence"/>
</dbReference>
<evidence type="ECO:0000256" key="1">
    <source>
        <dbReference type="ARBA" id="ARBA00023015"/>
    </source>
</evidence>
<dbReference type="AlphaFoldDB" id="A0A2P4UNT1"/>
<dbReference type="PANTHER" id="PTHR30055:SF174">
    <property type="entry name" value="TRANSCRIPTIONAL REGULATORY PROTEIN (PROBABLY TETR-FAMILY)-RELATED"/>
    <property type="match status" value="1"/>
</dbReference>
<evidence type="ECO:0000313" key="7">
    <source>
        <dbReference type="Proteomes" id="UP000242367"/>
    </source>
</evidence>
<dbReference type="PROSITE" id="PS50977">
    <property type="entry name" value="HTH_TETR_2"/>
    <property type="match status" value="1"/>
</dbReference>
<protein>
    <submittedName>
        <fullName evidence="6">HTH-type transcriptional regulator EthR</fullName>
    </submittedName>
</protein>
<sequence length="215" mass="23390">MTRRRLTAEERRRQLVGIGLTMLVERPIHELSLDDVAAAAGISRGLLFHYFPTKDAFYVAVLESAARRLVRQTAPDPDLPPARQLRQSLDAFLAFVERRREPYLALIRGAAGGAEHVVRVHDDTRAALTDQVHAVLGPDAAGDARVRLIVSGWFGLVEDTALAWAKDRPLPRADLLELLAGSLAALLRTAAPDLAVDALLDPQDRIGTSPAANTT</sequence>
<keyword evidence="1" id="KW-0805">Transcription regulation</keyword>
<accession>A0A2P4UNT1</accession>
<dbReference type="PANTHER" id="PTHR30055">
    <property type="entry name" value="HTH-TYPE TRANSCRIPTIONAL REGULATOR RUTR"/>
    <property type="match status" value="1"/>
</dbReference>
<proteinExistence type="predicted"/>
<dbReference type="RefSeq" id="WP_235828251.1">
    <property type="nucleotide sequence ID" value="NZ_MTBP01000001.1"/>
</dbReference>
<evidence type="ECO:0000313" key="6">
    <source>
        <dbReference type="EMBL" id="POM26708.1"/>
    </source>
</evidence>